<keyword evidence="2" id="KW-1185">Reference proteome</keyword>
<dbReference type="EMBL" id="QNRM01000019">
    <property type="protein sequence ID" value="RBP12401.1"/>
    <property type="molecule type" value="Genomic_DNA"/>
</dbReference>
<organism evidence="1 2">
    <name type="scientific">Achromobacter marplatensis</name>
    <dbReference type="NCBI Taxonomy" id="470868"/>
    <lineage>
        <taxon>Bacteria</taxon>
        <taxon>Pseudomonadati</taxon>
        <taxon>Pseudomonadota</taxon>
        <taxon>Betaproteobacteria</taxon>
        <taxon>Burkholderiales</taxon>
        <taxon>Alcaligenaceae</taxon>
        <taxon>Achromobacter</taxon>
    </lineage>
</organism>
<reference evidence="1 2" key="1">
    <citation type="submission" date="2018-06" db="EMBL/GenBank/DDBJ databases">
        <title>Genomic Encyclopedia of Type Strains, Phase III (KMG-III): the genomes of soil and plant-associated and newly described type strains.</title>
        <authorList>
            <person name="Whitman W."/>
        </authorList>
    </citation>
    <scope>NUCLEOTIDE SEQUENCE [LARGE SCALE GENOMIC DNA]</scope>
    <source>
        <strain evidence="1 2">CECT 7342</strain>
    </source>
</reference>
<sequence>MGFGYAFVGWVERGKPGIRTETSIARNPSDGLRR</sequence>
<evidence type="ECO:0000313" key="2">
    <source>
        <dbReference type="Proteomes" id="UP000252124"/>
    </source>
</evidence>
<gene>
    <name evidence="1" type="ORF">DFP87_11980</name>
</gene>
<evidence type="ECO:0000313" key="1">
    <source>
        <dbReference type="EMBL" id="RBP12401.1"/>
    </source>
</evidence>
<dbReference type="Proteomes" id="UP000252124">
    <property type="component" value="Unassembled WGS sequence"/>
</dbReference>
<name>A0ABX9FYC2_9BURK</name>
<proteinExistence type="predicted"/>
<comment type="caution">
    <text evidence="1">The sequence shown here is derived from an EMBL/GenBank/DDBJ whole genome shotgun (WGS) entry which is preliminary data.</text>
</comment>
<protein>
    <submittedName>
        <fullName evidence="1">Uncharacterized protein</fullName>
    </submittedName>
</protein>
<accession>A0ABX9FYC2</accession>